<gene>
    <name evidence="2" type="ORF">RJ640_005471</name>
</gene>
<dbReference type="InterPro" id="IPR013187">
    <property type="entry name" value="F-box-assoc_dom_typ3"/>
</dbReference>
<feature type="domain" description="F-box" evidence="1">
    <location>
        <begin position="72"/>
        <end position="118"/>
    </location>
</feature>
<dbReference type="PANTHER" id="PTHR31672:SF13">
    <property type="entry name" value="F-BOX PROTEIN CPR30-LIKE"/>
    <property type="match status" value="1"/>
</dbReference>
<dbReference type="Pfam" id="PF08268">
    <property type="entry name" value="FBA_3"/>
    <property type="match status" value="1"/>
</dbReference>
<dbReference type="InterPro" id="IPR050796">
    <property type="entry name" value="SCF_F-box_component"/>
</dbReference>
<organism evidence="2 3">
    <name type="scientific">Escallonia rubra</name>
    <dbReference type="NCBI Taxonomy" id="112253"/>
    <lineage>
        <taxon>Eukaryota</taxon>
        <taxon>Viridiplantae</taxon>
        <taxon>Streptophyta</taxon>
        <taxon>Embryophyta</taxon>
        <taxon>Tracheophyta</taxon>
        <taxon>Spermatophyta</taxon>
        <taxon>Magnoliopsida</taxon>
        <taxon>eudicotyledons</taxon>
        <taxon>Gunneridae</taxon>
        <taxon>Pentapetalae</taxon>
        <taxon>asterids</taxon>
        <taxon>campanulids</taxon>
        <taxon>Escalloniales</taxon>
        <taxon>Escalloniaceae</taxon>
        <taxon>Escallonia</taxon>
    </lineage>
</organism>
<evidence type="ECO:0000313" key="2">
    <source>
        <dbReference type="EMBL" id="KAK2990989.1"/>
    </source>
</evidence>
<dbReference type="NCBIfam" id="TIGR01640">
    <property type="entry name" value="F_box_assoc_1"/>
    <property type="match status" value="1"/>
</dbReference>
<dbReference type="SUPFAM" id="SSF81383">
    <property type="entry name" value="F-box domain"/>
    <property type="match status" value="1"/>
</dbReference>
<reference evidence="2" key="1">
    <citation type="submission" date="2022-12" db="EMBL/GenBank/DDBJ databases">
        <title>Draft genome assemblies for two species of Escallonia (Escalloniales).</title>
        <authorList>
            <person name="Chanderbali A."/>
            <person name="Dervinis C."/>
            <person name="Anghel I."/>
            <person name="Soltis D."/>
            <person name="Soltis P."/>
            <person name="Zapata F."/>
        </authorList>
    </citation>
    <scope>NUCLEOTIDE SEQUENCE</scope>
    <source>
        <strain evidence="2">UCBG92.1500</strain>
        <tissue evidence="2">Leaf</tissue>
    </source>
</reference>
<proteinExistence type="predicted"/>
<evidence type="ECO:0000313" key="3">
    <source>
        <dbReference type="Proteomes" id="UP001187471"/>
    </source>
</evidence>
<dbReference type="PROSITE" id="PS50181">
    <property type="entry name" value="FBOX"/>
    <property type="match status" value="1"/>
</dbReference>
<dbReference type="PANTHER" id="PTHR31672">
    <property type="entry name" value="BNACNNG10540D PROTEIN"/>
    <property type="match status" value="1"/>
</dbReference>
<dbReference type="AlphaFoldDB" id="A0AA88UMV8"/>
<dbReference type="InterPro" id="IPR017451">
    <property type="entry name" value="F-box-assoc_interact_dom"/>
</dbReference>
<protein>
    <recommendedName>
        <fullName evidence="1">F-box domain-containing protein</fullName>
    </recommendedName>
</protein>
<dbReference type="InterPro" id="IPR001810">
    <property type="entry name" value="F-box_dom"/>
</dbReference>
<dbReference type="SMART" id="SM00256">
    <property type="entry name" value="FBOX"/>
    <property type="match status" value="1"/>
</dbReference>
<comment type="caution">
    <text evidence="2">The sequence shown here is derived from an EMBL/GenBank/DDBJ whole genome shotgun (WGS) entry which is preliminary data.</text>
</comment>
<dbReference type="InterPro" id="IPR036047">
    <property type="entry name" value="F-box-like_dom_sf"/>
</dbReference>
<sequence length="456" mass="51661">MGNITGKFSGYSNQNSVQRLDESEETVGNKKNESGSGVGIQLIIPPYNLKKEGTAQIFVRILRCLPLEVFQAKVTQPLPHEVIVEILSWLPVEVLLRLQLVCKEWYAIIRDRYFLEKHISRATCATSFNIRRTTTVSPTPSSAQHKVHLICGCDGLELERSNATKKYHIVNPTIRKTLELPDPHEDSLGMTFSFVPATGDYKLVSIYKDEHRHVCFEVLSVETDSSWRPLKFPEIEILDKKRKKCFLVPTDAAVHYVGVTRKGSDVEEVVASLNLETETFTVTTLPKGLYPDWEKVWAVSWKGKLALLDRAREHLCVMVLENYKKQKWGERYTVIPSAFKGIDEDDYIPISAEYDHLWFWSKTNKIFSCNIETEDIKNVILAPDGANVLEELSGEVLEWLLFVLGLCGDDGVEVIAEVLCPKTEIILDIWPSLLANQISGAPLLSIKQIVFKELGK</sequence>
<dbReference type="EMBL" id="JAVXUO010000587">
    <property type="protein sequence ID" value="KAK2990989.1"/>
    <property type="molecule type" value="Genomic_DNA"/>
</dbReference>
<evidence type="ECO:0000259" key="1">
    <source>
        <dbReference type="PROSITE" id="PS50181"/>
    </source>
</evidence>
<dbReference type="CDD" id="cd22157">
    <property type="entry name" value="F-box_AtFBW1-like"/>
    <property type="match status" value="1"/>
</dbReference>
<dbReference type="Gene3D" id="1.20.1280.50">
    <property type="match status" value="1"/>
</dbReference>
<dbReference type="Proteomes" id="UP001187471">
    <property type="component" value="Unassembled WGS sequence"/>
</dbReference>
<name>A0AA88UMV8_9ASTE</name>
<dbReference type="Pfam" id="PF12937">
    <property type="entry name" value="F-box-like"/>
    <property type="match status" value="1"/>
</dbReference>
<accession>A0AA88UMV8</accession>
<keyword evidence="3" id="KW-1185">Reference proteome</keyword>